<dbReference type="GO" id="GO:0042134">
    <property type="term" value="F:rRNA primary transcript binding"/>
    <property type="evidence" value="ECO:0007669"/>
    <property type="project" value="InterPro"/>
</dbReference>
<feature type="domain" description="Brix" evidence="2">
    <location>
        <begin position="105"/>
        <end position="287"/>
    </location>
</feature>
<protein>
    <submittedName>
        <fullName evidence="3">DgyrCDS6578</fullName>
    </submittedName>
</protein>
<dbReference type="PANTHER" id="PTHR22734">
    <property type="entry name" value="U3 SMALL NUCLEOLAR RIBONUCLEOPROTEIN PROTEIN IMP4"/>
    <property type="match status" value="1"/>
</dbReference>
<dbReference type="OrthoDB" id="10253204at2759"/>
<dbReference type="GO" id="GO:0000460">
    <property type="term" value="P:maturation of 5.8S rRNA"/>
    <property type="evidence" value="ECO:0007669"/>
    <property type="project" value="TreeGrafter"/>
</dbReference>
<dbReference type="AlphaFoldDB" id="A0A7I8VNG8"/>
<dbReference type="SUPFAM" id="SSF52954">
    <property type="entry name" value="Class II aaRS ABD-related"/>
    <property type="match status" value="1"/>
</dbReference>
<feature type="region of interest" description="Disordered" evidence="1">
    <location>
        <begin position="35"/>
        <end position="60"/>
    </location>
</feature>
<dbReference type="SMART" id="SM00879">
    <property type="entry name" value="Brix"/>
    <property type="match status" value="1"/>
</dbReference>
<sequence>MADSTKESMENSEEVSTDFRIKNKFRRREHFKKLKREKTKMKLKERQKKKREAKKSGKEVEKQIPKTIENMRVPDETMVNLEDEEVIADETTDELASYFNRESAPKVLITTSDRPRMRSYLFCQRLKDIIPNSFYYYRRGLDLKKVIKQMKAKDFTDLIVVNDDRKIPNGLVLSHLPDGPTAHFRLSNVILPKEIKRVGKTTYHQPEVILNNFNTRLGHTIGRMLAAIFPHDPQFHGRRVATFHNQRDYIFFRHHRYQFRNQKKVGLHELGPRFTLKLRSLQKGTFDSKYGEYEWVHKRHEMDTSRRKFHL</sequence>
<accession>A0A7I8VNG8</accession>
<dbReference type="InterPro" id="IPR007109">
    <property type="entry name" value="Brix"/>
</dbReference>
<dbReference type="GO" id="GO:0030687">
    <property type="term" value="C:preribosome, large subunit precursor"/>
    <property type="evidence" value="ECO:0007669"/>
    <property type="project" value="TreeGrafter"/>
</dbReference>
<proteinExistence type="predicted"/>
<dbReference type="PANTHER" id="PTHR22734:SF3">
    <property type="entry name" value="RIBOSOME PRODUCTION FACTOR 1"/>
    <property type="match status" value="1"/>
</dbReference>
<gene>
    <name evidence="3" type="ORF">DGYR_LOCUS6316</name>
</gene>
<dbReference type="Proteomes" id="UP000549394">
    <property type="component" value="Unassembled WGS sequence"/>
</dbReference>
<dbReference type="Pfam" id="PF04427">
    <property type="entry name" value="Brix"/>
    <property type="match status" value="1"/>
</dbReference>
<dbReference type="FunFam" id="3.40.50.10480:FF:000002">
    <property type="entry name" value="Ribosome production factor 1"/>
    <property type="match status" value="1"/>
</dbReference>
<reference evidence="3 4" key="1">
    <citation type="submission" date="2020-08" db="EMBL/GenBank/DDBJ databases">
        <authorList>
            <person name="Hejnol A."/>
        </authorList>
    </citation>
    <scope>NUCLEOTIDE SEQUENCE [LARGE SCALE GENOMIC DNA]</scope>
</reference>
<dbReference type="Gene3D" id="3.40.50.10480">
    <property type="entry name" value="Probable brix-domain ribosomal biogenesis protein"/>
    <property type="match status" value="1"/>
</dbReference>
<evidence type="ECO:0000313" key="4">
    <source>
        <dbReference type="Proteomes" id="UP000549394"/>
    </source>
</evidence>
<evidence type="ECO:0000313" key="3">
    <source>
        <dbReference type="EMBL" id="CAD5117832.1"/>
    </source>
</evidence>
<dbReference type="GO" id="GO:0005730">
    <property type="term" value="C:nucleolus"/>
    <property type="evidence" value="ECO:0007669"/>
    <property type="project" value="TreeGrafter"/>
</dbReference>
<evidence type="ECO:0000256" key="1">
    <source>
        <dbReference type="SAM" id="MobiDB-lite"/>
    </source>
</evidence>
<organism evidence="3 4">
    <name type="scientific">Dimorphilus gyrociliatus</name>
    <dbReference type="NCBI Taxonomy" id="2664684"/>
    <lineage>
        <taxon>Eukaryota</taxon>
        <taxon>Metazoa</taxon>
        <taxon>Spiralia</taxon>
        <taxon>Lophotrochozoa</taxon>
        <taxon>Annelida</taxon>
        <taxon>Polychaeta</taxon>
        <taxon>Polychaeta incertae sedis</taxon>
        <taxon>Dinophilidae</taxon>
        <taxon>Dimorphilus</taxon>
    </lineage>
</organism>
<dbReference type="InterPro" id="IPR044281">
    <property type="entry name" value="IMP4/RPF1"/>
</dbReference>
<dbReference type="EMBL" id="CAJFCJ010000007">
    <property type="protein sequence ID" value="CAD5117832.1"/>
    <property type="molecule type" value="Genomic_DNA"/>
</dbReference>
<evidence type="ECO:0000259" key="2">
    <source>
        <dbReference type="PROSITE" id="PS50833"/>
    </source>
</evidence>
<keyword evidence="4" id="KW-1185">Reference proteome</keyword>
<feature type="compositionally biased region" description="Basic residues" evidence="1">
    <location>
        <begin position="35"/>
        <end position="53"/>
    </location>
</feature>
<comment type="caution">
    <text evidence="3">The sequence shown here is derived from an EMBL/GenBank/DDBJ whole genome shotgun (WGS) entry which is preliminary data.</text>
</comment>
<name>A0A7I8VNG8_9ANNE</name>
<dbReference type="GO" id="GO:0000470">
    <property type="term" value="P:maturation of LSU-rRNA"/>
    <property type="evidence" value="ECO:0007669"/>
    <property type="project" value="TreeGrafter"/>
</dbReference>
<dbReference type="PROSITE" id="PS50833">
    <property type="entry name" value="BRIX"/>
    <property type="match status" value="1"/>
</dbReference>